<evidence type="ECO:0000313" key="5">
    <source>
        <dbReference type="EMBL" id="VDD82719.1"/>
    </source>
</evidence>
<organism evidence="7">
    <name type="scientific">Mesocestoides corti</name>
    <name type="common">Flatworm</name>
    <dbReference type="NCBI Taxonomy" id="53468"/>
    <lineage>
        <taxon>Eukaryota</taxon>
        <taxon>Metazoa</taxon>
        <taxon>Spiralia</taxon>
        <taxon>Lophotrochozoa</taxon>
        <taxon>Platyhelminthes</taxon>
        <taxon>Cestoda</taxon>
        <taxon>Eucestoda</taxon>
        <taxon>Cyclophyllidea</taxon>
        <taxon>Mesocestoididae</taxon>
        <taxon>Mesocestoides</taxon>
    </lineage>
</organism>
<dbReference type="PROSITE" id="PS50011">
    <property type="entry name" value="PROTEIN_KINASE_DOM"/>
    <property type="match status" value="1"/>
</dbReference>
<dbReference type="InterPro" id="IPR008271">
    <property type="entry name" value="Ser/Thr_kinase_AS"/>
</dbReference>
<evidence type="ECO:0000313" key="6">
    <source>
        <dbReference type="Proteomes" id="UP000267029"/>
    </source>
</evidence>
<dbReference type="InterPro" id="IPR011009">
    <property type="entry name" value="Kinase-like_dom_sf"/>
</dbReference>
<reference evidence="7" key="1">
    <citation type="submission" date="2017-02" db="UniProtKB">
        <authorList>
            <consortium name="WormBaseParasite"/>
        </authorList>
    </citation>
    <scope>IDENTIFICATION</scope>
</reference>
<feature type="compositionally biased region" description="Polar residues" evidence="3">
    <location>
        <begin position="37"/>
        <end position="56"/>
    </location>
</feature>
<gene>
    <name evidence="5" type="ORF">MCOS_LOCUS8722</name>
</gene>
<dbReference type="SMART" id="SM00220">
    <property type="entry name" value="S_TKc"/>
    <property type="match status" value="1"/>
</dbReference>
<dbReference type="PANTHER" id="PTHR24346">
    <property type="entry name" value="MAP/MICROTUBULE AFFINITY-REGULATING KINASE"/>
    <property type="match status" value="1"/>
</dbReference>
<accession>A0A0R3ULY8</accession>
<dbReference type="Gene3D" id="1.10.510.10">
    <property type="entry name" value="Transferase(Phosphotransferase) domain 1"/>
    <property type="match status" value="1"/>
</dbReference>
<dbReference type="PROSITE" id="PS00108">
    <property type="entry name" value="PROTEIN_KINASE_ST"/>
    <property type="match status" value="1"/>
</dbReference>
<dbReference type="EMBL" id="UXSR01005561">
    <property type="protein sequence ID" value="VDD82719.1"/>
    <property type="molecule type" value="Genomic_DNA"/>
</dbReference>
<protein>
    <submittedName>
        <fullName evidence="7">Protein kinase domain-containing protein</fullName>
    </submittedName>
</protein>
<dbReference type="PANTHER" id="PTHR24346:SF77">
    <property type="entry name" value="SERINE THREONINE PROTEIN KINASE"/>
    <property type="match status" value="1"/>
</dbReference>
<dbReference type="AlphaFoldDB" id="A0A0R3ULY8"/>
<keyword evidence="1" id="KW-0547">Nucleotide-binding</keyword>
<evidence type="ECO:0000313" key="7">
    <source>
        <dbReference type="WBParaSite" id="MCOS_0000872101-mRNA-1"/>
    </source>
</evidence>
<keyword evidence="6" id="KW-1185">Reference proteome</keyword>
<evidence type="ECO:0000259" key="4">
    <source>
        <dbReference type="PROSITE" id="PS50011"/>
    </source>
</evidence>
<dbReference type="OrthoDB" id="68483at2759"/>
<dbReference type="GO" id="GO:0004674">
    <property type="term" value="F:protein serine/threonine kinase activity"/>
    <property type="evidence" value="ECO:0007669"/>
    <property type="project" value="TreeGrafter"/>
</dbReference>
<dbReference type="GO" id="GO:0005737">
    <property type="term" value="C:cytoplasm"/>
    <property type="evidence" value="ECO:0007669"/>
    <property type="project" value="TreeGrafter"/>
</dbReference>
<evidence type="ECO:0000256" key="3">
    <source>
        <dbReference type="SAM" id="MobiDB-lite"/>
    </source>
</evidence>
<evidence type="ECO:0000256" key="1">
    <source>
        <dbReference type="ARBA" id="ARBA00022741"/>
    </source>
</evidence>
<dbReference type="GO" id="GO:0035556">
    <property type="term" value="P:intracellular signal transduction"/>
    <property type="evidence" value="ECO:0007669"/>
    <property type="project" value="TreeGrafter"/>
</dbReference>
<feature type="region of interest" description="Disordered" evidence="3">
    <location>
        <begin position="28"/>
        <end position="56"/>
    </location>
</feature>
<dbReference type="SUPFAM" id="SSF56112">
    <property type="entry name" value="Protein kinase-like (PK-like)"/>
    <property type="match status" value="1"/>
</dbReference>
<proteinExistence type="predicted"/>
<evidence type="ECO:0000256" key="2">
    <source>
        <dbReference type="ARBA" id="ARBA00022840"/>
    </source>
</evidence>
<dbReference type="WBParaSite" id="MCOS_0000872101-mRNA-1">
    <property type="protein sequence ID" value="MCOS_0000872101-mRNA-1"/>
    <property type="gene ID" value="MCOS_0000872101"/>
</dbReference>
<dbReference type="GO" id="GO:0005524">
    <property type="term" value="F:ATP binding"/>
    <property type="evidence" value="ECO:0007669"/>
    <property type="project" value="UniProtKB-KW"/>
</dbReference>
<dbReference type="InterPro" id="IPR000719">
    <property type="entry name" value="Prot_kinase_dom"/>
</dbReference>
<keyword evidence="2" id="KW-0067">ATP-binding</keyword>
<dbReference type="STRING" id="53468.A0A0R3ULY8"/>
<dbReference type="Proteomes" id="UP000267029">
    <property type="component" value="Unassembled WGS sequence"/>
</dbReference>
<dbReference type="Pfam" id="PF00069">
    <property type="entry name" value="Pkinase"/>
    <property type="match status" value="1"/>
</dbReference>
<feature type="domain" description="Protein kinase" evidence="4">
    <location>
        <begin position="1"/>
        <end position="253"/>
    </location>
</feature>
<reference evidence="5 6" key="2">
    <citation type="submission" date="2018-10" db="EMBL/GenBank/DDBJ databases">
        <authorList>
            <consortium name="Pathogen Informatics"/>
        </authorList>
    </citation>
    <scope>NUCLEOTIDE SEQUENCE [LARGE SCALE GENOMIC DNA]</scope>
</reference>
<sequence>MEPPKLEYSTQGPHVRKILYYLDIEDDDSEQKDPDAQTGSCSSTELQSKSEAIGSSSANHGSCFIKWFKDPEKLKKEYRVLRKMSHKNIIPLIGIHEPPEGHLHGLVHSIGIIHRDIKPENVMIGDNHEMLLIDFEISVALEPGEDDLVRGTLGTPAFLAPECTQATGEAYSGKKADVWSAGITLAYMLTGKLLYDGLTKYDVMEAIRTEPIDVRKWTISEEVVDCLACALSRDPDERHSALKLKVRLLLDWLFVMLH</sequence>
<name>A0A0R3ULY8_MESCO</name>